<dbReference type="InterPro" id="IPR036388">
    <property type="entry name" value="WH-like_DNA-bd_sf"/>
</dbReference>
<dbReference type="InterPro" id="IPR005471">
    <property type="entry name" value="Tscrpt_reg_IclR_N"/>
</dbReference>
<comment type="similarity">
    <text evidence="1">Belongs to the ROK (NagC/XylR) family.</text>
</comment>
<sequence length="379" mass="40003">MGHNVGNDLSDAIIGLIGTRGPLSRASIARQLGVSPASITHLTRSLIEEGVLREAGTDASSGGRPATLLDLNDRRRYALGVKITPNHLAVTEVEMNKEQGPSTSLDLDMRSPDALDQITQAVAQAARSHQDELMGVGLAIPGFSKPQDPDIVTAPILGWNQVDLGRLVRERTGLPVIIDNDVNALLLAHRLYSPQPTGDDLLITIGIGIGAAFTSQGQIIHGGRGGAGELGHTMITESDVPCSCGLSGCLEALIGDDGLVRQARKAGLLTATQGKDHLNALALSGNEAARSVFYHAALLLGRAAANLVHLLDPDTVTISGEGVDVWPLWEAGFSHGFRSRLPIHRRDIPVTVQPWSEDTWAYGAASLVFASPIVGRRAS</sequence>
<dbReference type="Gene3D" id="1.10.10.10">
    <property type="entry name" value="Winged helix-like DNA-binding domain superfamily/Winged helix DNA-binding domain"/>
    <property type="match status" value="1"/>
</dbReference>
<dbReference type="GO" id="GO:0003677">
    <property type="term" value="F:DNA binding"/>
    <property type="evidence" value="ECO:0007669"/>
    <property type="project" value="InterPro"/>
</dbReference>
<proteinExistence type="inferred from homology"/>
<dbReference type="GeneID" id="81708345"/>
<dbReference type="SUPFAM" id="SSF53067">
    <property type="entry name" value="Actin-like ATPase domain"/>
    <property type="match status" value="1"/>
</dbReference>
<dbReference type="Gene3D" id="3.30.420.40">
    <property type="match status" value="2"/>
</dbReference>
<dbReference type="SUPFAM" id="SSF46785">
    <property type="entry name" value="Winged helix' DNA-binding domain"/>
    <property type="match status" value="1"/>
</dbReference>
<accession>A0A2I1KT55</accession>
<dbReference type="GO" id="GO:0006355">
    <property type="term" value="P:regulation of DNA-templated transcription"/>
    <property type="evidence" value="ECO:0007669"/>
    <property type="project" value="InterPro"/>
</dbReference>
<dbReference type="AlphaFoldDB" id="A0A2I1KT55"/>
<dbReference type="InterPro" id="IPR036390">
    <property type="entry name" value="WH_DNA-bd_sf"/>
</dbReference>
<dbReference type="InterPro" id="IPR049874">
    <property type="entry name" value="ROK_cs"/>
</dbReference>
<evidence type="ECO:0000313" key="4">
    <source>
        <dbReference type="Proteomes" id="UP000234778"/>
    </source>
</evidence>
<dbReference type="Pfam" id="PF09339">
    <property type="entry name" value="HTH_IclR"/>
    <property type="match status" value="1"/>
</dbReference>
<dbReference type="PANTHER" id="PTHR18964:SF149">
    <property type="entry name" value="BIFUNCTIONAL UDP-N-ACETYLGLUCOSAMINE 2-EPIMERASE_N-ACETYLMANNOSAMINE KINASE"/>
    <property type="match status" value="1"/>
</dbReference>
<dbReference type="PANTHER" id="PTHR18964">
    <property type="entry name" value="ROK (REPRESSOR, ORF, KINASE) FAMILY"/>
    <property type="match status" value="1"/>
</dbReference>
<dbReference type="InterPro" id="IPR000600">
    <property type="entry name" value="ROK"/>
</dbReference>
<dbReference type="Proteomes" id="UP000234778">
    <property type="component" value="Unassembled WGS sequence"/>
</dbReference>
<comment type="caution">
    <text evidence="3">The sequence shown here is derived from an EMBL/GenBank/DDBJ whole genome shotgun (WGS) entry which is preliminary data.</text>
</comment>
<dbReference type="PROSITE" id="PS01125">
    <property type="entry name" value="ROK"/>
    <property type="match status" value="1"/>
</dbReference>
<gene>
    <name evidence="3" type="ORF">CYJ26_05280</name>
</gene>
<reference evidence="3 4" key="1">
    <citation type="submission" date="2017-12" db="EMBL/GenBank/DDBJ databases">
        <title>Phylogenetic diversity of female urinary microbiome.</title>
        <authorList>
            <person name="Thomas-White K."/>
            <person name="Wolfe A.J."/>
        </authorList>
    </citation>
    <scope>NUCLEOTIDE SEQUENCE [LARGE SCALE GENOMIC DNA]</scope>
    <source>
        <strain evidence="3 4">UMB0319</strain>
    </source>
</reference>
<evidence type="ECO:0000313" key="3">
    <source>
        <dbReference type="EMBL" id="PKY98810.1"/>
    </source>
</evidence>
<dbReference type="Pfam" id="PF00480">
    <property type="entry name" value="ROK"/>
    <property type="match status" value="1"/>
</dbReference>
<name>A0A2I1KT55_9ACTO</name>
<evidence type="ECO:0000259" key="2">
    <source>
        <dbReference type="SMART" id="SM00419"/>
    </source>
</evidence>
<feature type="domain" description="HTH crp-type" evidence="2">
    <location>
        <begin position="15"/>
        <end position="70"/>
    </location>
</feature>
<dbReference type="RefSeq" id="WP_101638090.1">
    <property type="nucleotide sequence ID" value="NZ_CP136961.1"/>
</dbReference>
<dbReference type="EMBL" id="PKHA01000004">
    <property type="protein sequence ID" value="PKY98810.1"/>
    <property type="molecule type" value="Genomic_DNA"/>
</dbReference>
<dbReference type="InterPro" id="IPR043129">
    <property type="entry name" value="ATPase_NBD"/>
</dbReference>
<protein>
    <submittedName>
        <fullName evidence="3">ROK family transcriptional regulator</fullName>
    </submittedName>
</protein>
<dbReference type="InterPro" id="IPR012318">
    <property type="entry name" value="HTH_CRP"/>
</dbReference>
<organism evidence="3 4">
    <name type="scientific">Actinomyces urogenitalis</name>
    <dbReference type="NCBI Taxonomy" id="103621"/>
    <lineage>
        <taxon>Bacteria</taxon>
        <taxon>Bacillati</taxon>
        <taxon>Actinomycetota</taxon>
        <taxon>Actinomycetes</taxon>
        <taxon>Actinomycetales</taxon>
        <taxon>Actinomycetaceae</taxon>
        <taxon>Actinomyces</taxon>
    </lineage>
</organism>
<dbReference type="SMART" id="SM00419">
    <property type="entry name" value="HTH_CRP"/>
    <property type="match status" value="1"/>
</dbReference>
<evidence type="ECO:0000256" key="1">
    <source>
        <dbReference type="ARBA" id="ARBA00006479"/>
    </source>
</evidence>